<dbReference type="OrthoDB" id="8756565at2"/>
<gene>
    <name evidence="1" type="ORF">EKN06_06695</name>
</gene>
<dbReference type="Proteomes" id="UP000283003">
    <property type="component" value="Unassembled WGS sequence"/>
</dbReference>
<dbReference type="Gene3D" id="3.40.50.2000">
    <property type="entry name" value="Glycogen Phosphorylase B"/>
    <property type="match status" value="2"/>
</dbReference>
<organism evidence="1 2">
    <name type="scientific">Croceicoccus ponticola</name>
    <dbReference type="NCBI Taxonomy" id="2217664"/>
    <lineage>
        <taxon>Bacteria</taxon>
        <taxon>Pseudomonadati</taxon>
        <taxon>Pseudomonadota</taxon>
        <taxon>Alphaproteobacteria</taxon>
        <taxon>Sphingomonadales</taxon>
        <taxon>Erythrobacteraceae</taxon>
        <taxon>Croceicoccus</taxon>
    </lineage>
</organism>
<dbReference type="AlphaFoldDB" id="A0A437GY86"/>
<dbReference type="SUPFAM" id="SSF53756">
    <property type="entry name" value="UDP-Glycosyltransferase/glycogen phosphorylase"/>
    <property type="match status" value="1"/>
</dbReference>
<comment type="caution">
    <text evidence="1">The sequence shown here is derived from an EMBL/GenBank/DDBJ whole genome shotgun (WGS) entry which is preliminary data.</text>
</comment>
<keyword evidence="1" id="KW-0808">Transferase</keyword>
<evidence type="ECO:0000313" key="2">
    <source>
        <dbReference type="Proteomes" id="UP000283003"/>
    </source>
</evidence>
<keyword evidence="2" id="KW-1185">Reference proteome</keyword>
<dbReference type="RefSeq" id="WP_127612136.1">
    <property type="nucleotide sequence ID" value="NZ_RXOL01000002.1"/>
</dbReference>
<dbReference type="PANTHER" id="PTHR45947:SF3">
    <property type="entry name" value="SULFOQUINOVOSYL TRANSFERASE SQD2"/>
    <property type="match status" value="1"/>
</dbReference>
<dbReference type="GO" id="GO:0016757">
    <property type="term" value="F:glycosyltransferase activity"/>
    <property type="evidence" value="ECO:0007669"/>
    <property type="project" value="TreeGrafter"/>
</dbReference>
<dbReference type="EMBL" id="RXOL01000002">
    <property type="protein sequence ID" value="RVQ67628.1"/>
    <property type="molecule type" value="Genomic_DNA"/>
</dbReference>
<dbReference type="Pfam" id="PF13692">
    <property type="entry name" value="Glyco_trans_1_4"/>
    <property type="match status" value="1"/>
</dbReference>
<dbReference type="InterPro" id="IPR050194">
    <property type="entry name" value="Glycosyltransferase_grp1"/>
</dbReference>
<proteinExistence type="predicted"/>
<sequence>MRIALLTRSYPSEDNLYQYPFVHRRVVAYLAAGHAVKVIRLGATTGQHSFDGVECHTVTLADFAAAVTGFSPDVVAVHGPDESIWPALRSLYGKWPVCGWLHGSEIPDFFRAKANCRPHDERDGALAAVEHRAAFWRETLAPWPDELSLTFVSECSIGMMERDLAPSTLQRDRIAVIPNPIDTSLFVHHAKTAAHRYRILSIRPYDAVTYGNDMAVKAVHLLSRRPDFSAMRFTFVGDGPLFDDTLAPLRQFANVTIERRFLRQQEIARMHRDHGMFLVPTRLDTQGVSRDEAMASGLVPITNTVCAVPEYVDADCAGLAGADDAAGLADQIARMIDNPALFLARSTAAAARVRSQSGHEIVIPRELAWLDHCRQLVV</sequence>
<protein>
    <submittedName>
        <fullName evidence="1">Glycosyltransferase</fullName>
    </submittedName>
</protein>
<dbReference type="PANTHER" id="PTHR45947">
    <property type="entry name" value="SULFOQUINOVOSYL TRANSFERASE SQD2"/>
    <property type="match status" value="1"/>
</dbReference>
<reference evidence="1 2" key="1">
    <citation type="submission" date="2018-12" db="EMBL/GenBank/DDBJ databases">
        <title>Croceicoccus ponticola sp. nov., a lipolytic bacterium isolated from seawater.</title>
        <authorList>
            <person name="Yoon J.-H."/>
        </authorList>
    </citation>
    <scope>NUCLEOTIDE SEQUENCE [LARGE SCALE GENOMIC DNA]</scope>
    <source>
        <strain evidence="1 2">GM-16</strain>
    </source>
</reference>
<name>A0A437GY86_9SPHN</name>
<evidence type="ECO:0000313" key="1">
    <source>
        <dbReference type="EMBL" id="RVQ67628.1"/>
    </source>
</evidence>
<accession>A0A437GY86</accession>